<evidence type="ECO:0000313" key="2">
    <source>
        <dbReference type="Proteomes" id="UP000805193"/>
    </source>
</evidence>
<gene>
    <name evidence="1" type="ORF">HPB47_003845</name>
</gene>
<comment type="caution">
    <text evidence="1">The sequence shown here is derived from an EMBL/GenBank/DDBJ whole genome shotgun (WGS) entry which is preliminary data.</text>
</comment>
<accession>A0AC60PHG3</accession>
<keyword evidence="2" id="KW-1185">Reference proteome</keyword>
<sequence>MMETLFKTLAEAEGGSFTCRSCEKVELGFRRIGRKWADTAQVLKREIRIEREKRVQLEAQVGELIKRAEADVEEMTRGSKLTRRGTFIEERKLPLAAGQQKDLSAALTLPMPIVPRTELKVQESHLKLEHVFEGPFAAVALFMSIYIIIAAQKESKTMMNHVIVYVKLKLVFFVVLFLVLLG</sequence>
<evidence type="ECO:0000313" key="1">
    <source>
        <dbReference type="EMBL" id="KAG0419832.1"/>
    </source>
</evidence>
<proteinExistence type="predicted"/>
<dbReference type="EMBL" id="JABSTQ010010572">
    <property type="protein sequence ID" value="KAG0419832.1"/>
    <property type="molecule type" value="Genomic_DNA"/>
</dbReference>
<feature type="non-terminal residue" evidence="1">
    <location>
        <position position="182"/>
    </location>
</feature>
<name>A0AC60PHG3_IXOPE</name>
<reference evidence="1 2" key="1">
    <citation type="journal article" date="2020" name="Cell">
        <title>Large-Scale Comparative Analyses of Tick Genomes Elucidate Their Genetic Diversity and Vector Capacities.</title>
        <authorList>
            <consortium name="Tick Genome and Microbiome Consortium (TIGMIC)"/>
            <person name="Jia N."/>
            <person name="Wang J."/>
            <person name="Shi W."/>
            <person name="Du L."/>
            <person name="Sun Y."/>
            <person name="Zhan W."/>
            <person name="Jiang J.F."/>
            <person name="Wang Q."/>
            <person name="Zhang B."/>
            <person name="Ji P."/>
            <person name="Bell-Sakyi L."/>
            <person name="Cui X.M."/>
            <person name="Yuan T.T."/>
            <person name="Jiang B.G."/>
            <person name="Yang W.F."/>
            <person name="Lam T.T."/>
            <person name="Chang Q.C."/>
            <person name="Ding S.J."/>
            <person name="Wang X.J."/>
            <person name="Zhu J.G."/>
            <person name="Ruan X.D."/>
            <person name="Zhao L."/>
            <person name="Wei J.T."/>
            <person name="Ye R.Z."/>
            <person name="Que T.C."/>
            <person name="Du C.H."/>
            <person name="Zhou Y.H."/>
            <person name="Cheng J.X."/>
            <person name="Dai P.F."/>
            <person name="Guo W.B."/>
            <person name="Han X.H."/>
            <person name="Huang E.J."/>
            <person name="Li L.F."/>
            <person name="Wei W."/>
            <person name="Gao Y.C."/>
            <person name="Liu J.Z."/>
            <person name="Shao H.Z."/>
            <person name="Wang X."/>
            <person name="Wang C.C."/>
            <person name="Yang T.C."/>
            <person name="Huo Q.B."/>
            <person name="Li W."/>
            <person name="Chen H.Y."/>
            <person name="Chen S.E."/>
            <person name="Zhou L.G."/>
            <person name="Ni X.B."/>
            <person name="Tian J.H."/>
            <person name="Sheng Y."/>
            <person name="Liu T."/>
            <person name="Pan Y.S."/>
            <person name="Xia L.Y."/>
            <person name="Li J."/>
            <person name="Zhao F."/>
            <person name="Cao W.C."/>
        </authorList>
    </citation>
    <scope>NUCLEOTIDE SEQUENCE [LARGE SCALE GENOMIC DNA]</scope>
    <source>
        <strain evidence="1">Iper-2018</strain>
    </source>
</reference>
<dbReference type="Proteomes" id="UP000805193">
    <property type="component" value="Unassembled WGS sequence"/>
</dbReference>
<organism evidence="1 2">
    <name type="scientific">Ixodes persulcatus</name>
    <name type="common">Taiga tick</name>
    <dbReference type="NCBI Taxonomy" id="34615"/>
    <lineage>
        <taxon>Eukaryota</taxon>
        <taxon>Metazoa</taxon>
        <taxon>Ecdysozoa</taxon>
        <taxon>Arthropoda</taxon>
        <taxon>Chelicerata</taxon>
        <taxon>Arachnida</taxon>
        <taxon>Acari</taxon>
        <taxon>Parasitiformes</taxon>
        <taxon>Ixodida</taxon>
        <taxon>Ixodoidea</taxon>
        <taxon>Ixodidae</taxon>
        <taxon>Ixodinae</taxon>
        <taxon>Ixodes</taxon>
    </lineage>
</organism>
<protein>
    <submittedName>
        <fullName evidence="1">Uncharacterized protein</fullName>
    </submittedName>
</protein>